<dbReference type="AlphaFoldDB" id="A0A915KIP8"/>
<dbReference type="InterPro" id="IPR029021">
    <property type="entry name" value="Prot-tyrosine_phosphatase-like"/>
</dbReference>
<keyword evidence="1" id="KW-0472">Membrane</keyword>
<keyword evidence="2" id="KW-1185">Reference proteome</keyword>
<accession>A0A915KIP8</accession>
<organism evidence="2 3">
    <name type="scientific">Romanomermis culicivorax</name>
    <name type="common">Nematode worm</name>
    <dbReference type="NCBI Taxonomy" id="13658"/>
    <lineage>
        <taxon>Eukaryota</taxon>
        <taxon>Metazoa</taxon>
        <taxon>Ecdysozoa</taxon>
        <taxon>Nematoda</taxon>
        <taxon>Enoplea</taxon>
        <taxon>Dorylaimia</taxon>
        <taxon>Mermithida</taxon>
        <taxon>Mermithoidea</taxon>
        <taxon>Mermithidae</taxon>
        <taxon>Romanomermis</taxon>
    </lineage>
</organism>
<evidence type="ECO:0000256" key="1">
    <source>
        <dbReference type="SAM" id="Phobius"/>
    </source>
</evidence>
<proteinExistence type="predicted"/>
<name>A0A915KIP8_ROMCU</name>
<protein>
    <submittedName>
        <fullName evidence="3">Tyrosine-protein phosphatase domain-containing protein</fullName>
    </submittedName>
</protein>
<reference evidence="3" key="1">
    <citation type="submission" date="2022-11" db="UniProtKB">
        <authorList>
            <consortium name="WormBaseParasite"/>
        </authorList>
    </citation>
    <scope>IDENTIFICATION</scope>
</reference>
<sequence length="335" mass="37747">MNDSGSNSSDVANYIDATPSAVSFTVTIVCLGVIFTLLAVVLTYWTHYGLKRKFSQQISIEDQQKSTILIRKPNNELLSDFKKFRAIDSENFRQQLTSVESKNAEVNRLIDFLQNHSTDEEQKLSAKNFYLPYRKLCRIPWIPCYFSQSFAPFHCNLVLDFYNFPLYLCSAPTLSEIADFWNFILAQKIGIVVIISNGGNDSHSDIYTPIVENTTKIYGITKIRFIHCHGISPTNESQELKTLLTSISNSVAQTSKDFLRNGILLQDATGLEESVVLAAAHIGLQTLQSSGQISVLALCQYIRRYRFGALTFSPKLQDLVTILFHLLASNYLIDA</sequence>
<keyword evidence="1" id="KW-1133">Transmembrane helix</keyword>
<dbReference type="Proteomes" id="UP000887565">
    <property type="component" value="Unplaced"/>
</dbReference>
<dbReference type="WBParaSite" id="nRc.2.0.1.t37759-RA">
    <property type="protein sequence ID" value="nRc.2.0.1.t37759-RA"/>
    <property type="gene ID" value="nRc.2.0.1.g37759"/>
</dbReference>
<keyword evidence="1" id="KW-0812">Transmembrane</keyword>
<feature type="transmembrane region" description="Helical" evidence="1">
    <location>
        <begin position="20"/>
        <end position="45"/>
    </location>
</feature>
<evidence type="ECO:0000313" key="3">
    <source>
        <dbReference type="WBParaSite" id="nRc.2.0.1.t37759-RA"/>
    </source>
</evidence>
<evidence type="ECO:0000313" key="2">
    <source>
        <dbReference type="Proteomes" id="UP000887565"/>
    </source>
</evidence>
<dbReference type="SUPFAM" id="SSF52799">
    <property type="entry name" value="(Phosphotyrosine protein) phosphatases II"/>
    <property type="match status" value="1"/>
</dbReference>